<protein>
    <submittedName>
        <fullName evidence="2">Uncharacterized protein</fullName>
    </submittedName>
</protein>
<proteinExistence type="predicted"/>
<name>A0A811NQV4_9POAL</name>
<feature type="compositionally biased region" description="Polar residues" evidence="1">
    <location>
        <begin position="91"/>
        <end position="103"/>
    </location>
</feature>
<gene>
    <name evidence="2" type="ORF">NCGR_LOCUS18349</name>
</gene>
<evidence type="ECO:0000313" key="3">
    <source>
        <dbReference type="Proteomes" id="UP000604825"/>
    </source>
</evidence>
<evidence type="ECO:0000313" key="2">
    <source>
        <dbReference type="EMBL" id="CAD6226579.1"/>
    </source>
</evidence>
<dbReference type="EMBL" id="CAJGYO010000004">
    <property type="protein sequence ID" value="CAD6226579.1"/>
    <property type="molecule type" value="Genomic_DNA"/>
</dbReference>
<sequence>MVLIRDAMMIFAIMDSYLRGTDAHKRSSVLESFPQSFEFIPWRRVYKQVAVAESATHPTMDMEHWEASDLSFGGVGSLWCFTELQRSGQNVSRKTEDGQTWMSKSGRAPKNGFPDQIRVDKLVITRKDFHMIELTLNQEKVFEDHFLVHDQPTEMQIDQFQGQMEGIAPQQYMPDDHEVPIIGGSNIVTGCITSSSDADSTYQEEVSFLYSMKESFKQVAIHRKEEARWIASAVQNAASTLKNTLKLLGINAEPENTWPCTSNTPVMEPAVSSEANHAGLAPEMMAQGEFPEQPYSMEEMMAQGEFQSNSTLEDSYFVVGNWDEF</sequence>
<organism evidence="2 3">
    <name type="scientific">Miscanthus lutarioriparius</name>
    <dbReference type="NCBI Taxonomy" id="422564"/>
    <lineage>
        <taxon>Eukaryota</taxon>
        <taxon>Viridiplantae</taxon>
        <taxon>Streptophyta</taxon>
        <taxon>Embryophyta</taxon>
        <taxon>Tracheophyta</taxon>
        <taxon>Spermatophyta</taxon>
        <taxon>Magnoliopsida</taxon>
        <taxon>Liliopsida</taxon>
        <taxon>Poales</taxon>
        <taxon>Poaceae</taxon>
        <taxon>PACMAD clade</taxon>
        <taxon>Panicoideae</taxon>
        <taxon>Andropogonodae</taxon>
        <taxon>Andropogoneae</taxon>
        <taxon>Saccharinae</taxon>
        <taxon>Miscanthus</taxon>
    </lineage>
</organism>
<comment type="caution">
    <text evidence="2">The sequence shown here is derived from an EMBL/GenBank/DDBJ whole genome shotgun (WGS) entry which is preliminary data.</text>
</comment>
<dbReference type="AlphaFoldDB" id="A0A811NQV4"/>
<keyword evidence="3" id="KW-1185">Reference proteome</keyword>
<reference evidence="2" key="1">
    <citation type="submission" date="2020-10" db="EMBL/GenBank/DDBJ databases">
        <authorList>
            <person name="Han B."/>
            <person name="Lu T."/>
            <person name="Zhao Q."/>
            <person name="Huang X."/>
            <person name="Zhao Y."/>
        </authorList>
    </citation>
    <scope>NUCLEOTIDE SEQUENCE</scope>
</reference>
<feature type="region of interest" description="Disordered" evidence="1">
    <location>
        <begin position="91"/>
        <end position="110"/>
    </location>
</feature>
<accession>A0A811NQV4</accession>
<evidence type="ECO:0000256" key="1">
    <source>
        <dbReference type="SAM" id="MobiDB-lite"/>
    </source>
</evidence>
<dbReference type="Proteomes" id="UP000604825">
    <property type="component" value="Unassembled WGS sequence"/>
</dbReference>